<protein>
    <submittedName>
        <fullName evidence="1">Uncharacterized protein</fullName>
    </submittedName>
</protein>
<dbReference type="Proteomes" id="UP000075320">
    <property type="component" value="Unassembled WGS sequence"/>
</dbReference>
<accession>A0A150WTD6</accession>
<evidence type="ECO:0000313" key="2">
    <source>
        <dbReference type="Proteomes" id="UP000075320"/>
    </source>
</evidence>
<organism evidence="1 2">
    <name type="scientific">Bdellovibrio bacteriovorus</name>
    <dbReference type="NCBI Taxonomy" id="959"/>
    <lineage>
        <taxon>Bacteria</taxon>
        <taxon>Pseudomonadati</taxon>
        <taxon>Bdellovibrionota</taxon>
        <taxon>Bdellovibrionia</taxon>
        <taxon>Bdellovibrionales</taxon>
        <taxon>Pseudobdellovibrionaceae</taxon>
        <taxon>Bdellovibrio</taxon>
    </lineage>
</organism>
<evidence type="ECO:0000313" key="1">
    <source>
        <dbReference type="EMBL" id="KYG67549.1"/>
    </source>
</evidence>
<comment type="caution">
    <text evidence="1">The sequence shown here is derived from an EMBL/GenBank/DDBJ whole genome shotgun (WGS) entry which is preliminary data.</text>
</comment>
<sequence>MVSVCAHALTSTSTLPANINSPSFRFGSIDGIDQKYTEDGRLMKLGDYRSVVFDSATLSRYNPDAKRLVDALNRFGAHKLGDDFNLGVLRVDTKPQVKYFAPIFARGITKQWTLGVGLPVVSYKNDISLSQQFSNIEYYRSQFKGISPELDEALNTDLGQAARQTLKNKGYKDLNNRNESFLGDIQVASIYKFFETADKALIYQAQLTLPTGPKYDADDLAALNIFGRTNINNTFAFSQRLGGGFIAVPYASYIFNIPDDITMRVPLDADDSLPDASSKENVTRHIGNTATVGGNLFYEASDSWTLGAGYDINAKEADQFKGSKNSRYDLLATNTRTQFQRVKGEISYSSVKSYFKKSAVLPMIVSLEVSDVISGVNVERQLVQELNVMMFF</sequence>
<proteinExistence type="predicted"/>
<name>A0A150WTD6_BDEBC</name>
<dbReference type="EMBL" id="LUKE01000001">
    <property type="protein sequence ID" value="KYG67549.1"/>
    <property type="molecule type" value="Genomic_DNA"/>
</dbReference>
<reference evidence="1 2" key="1">
    <citation type="submission" date="2016-03" db="EMBL/GenBank/DDBJ databases">
        <authorList>
            <person name="Ploux O."/>
        </authorList>
    </citation>
    <scope>NUCLEOTIDE SEQUENCE [LARGE SCALE GENOMIC DNA]</scope>
    <source>
        <strain evidence="1 2">R0</strain>
    </source>
</reference>
<dbReference type="AlphaFoldDB" id="A0A150WTD6"/>
<dbReference type="OrthoDB" id="5288948at2"/>
<gene>
    <name evidence="1" type="ORF">AZI86_10035</name>
</gene>
<keyword evidence="2" id="KW-1185">Reference proteome</keyword>